<evidence type="ECO:0000256" key="6">
    <source>
        <dbReference type="ARBA" id="ARBA00022670"/>
    </source>
</evidence>
<keyword evidence="11" id="KW-0121">Carboxypeptidase</keyword>
<dbReference type="CDD" id="cd03145">
    <property type="entry name" value="GAT1_cyanophycinase"/>
    <property type="match status" value="1"/>
</dbReference>
<comment type="caution">
    <text evidence="11">The sequence shown here is derived from an EMBL/GenBank/DDBJ whole genome shotgun (WGS) entry which is preliminary data.</text>
</comment>
<dbReference type="InterPro" id="IPR005320">
    <property type="entry name" value="Peptidase_S51"/>
</dbReference>
<keyword evidence="8 9" id="KW-0720">Serine protease</keyword>
<feature type="active site" description="Charge relay system" evidence="10">
    <location>
        <position position="213"/>
    </location>
</feature>
<feature type="active site" description="Charge relay system" evidence="10">
    <location>
        <position position="144"/>
    </location>
</feature>
<dbReference type="GO" id="GO:0008236">
    <property type="term" value="F:serine-type peptidase activity"/>
    <property type="evidence" value="ECO:0007669"/>
    <property type="project" value="UniProtKB-KW"/>
</dbReference>
<dbReference type="GO" id="GO:0008241">
    <property type="term" value="F:peptidyl-dipeptidase activity"/>
    <property type="evidence" value="ECO:0007669"/>
    <property type="project" value="UniProtKB-EC"/>
</dbReference>
<name>A0AAP5M9M2_9CYAN</name>
<accession>A0AAP5M9M2</accession>
<sequence>MQQLKAKSLEMRTPQATKTAVLVIGGAEDKVHGREILRTFFGRSGGSNAYITIIPSASREPSIIGGRYTRIFEEMGADKVEILDIREREQCATSHAQASLEACTGVFLTGGDQLRLCGVLSDTPVMEIIRRRVRAGQLTLAGTSAGAAVMGHHMIAGGGSGESPNRSLVDMATGLGLIPEVIVDQHFHNRNRMVRLISAIASHPDRLGIGIDEDTCAMFERDGWLQAMGKGSVTIVDPTEVTHTNEPHVGATEPLTIHNLRLHVLSHGDRFHLYQRIVLPAVYRISS</sequence>
<dbReference type="InterPro" id="IPR011811">
    <property type="entry name" value="Peptidase_S51_cyanophycinase"/>
</dbReference>
<organism evidence="11 12">
    <name type="scientific">Aetokthonos hydrillicola Thurmond2011</name>
    <dbReference type="NCBI Taxonomy" id="2712845"/>
    <lineage>
        <taxon>Bacteria</taxon>
        <taxon>Bacillati</taxon>
        <taxon>Cyanobacteriota</taxon>
        <taxon>Cyanophyceae</taxon>
        <taxon>Nostocales</taxon>
        <taxon>Hapalosiphonaceae</taxon>
        <taxon>Aetokthonos</taxon>
    </lineage>
</organism>
<dbReference type="GO" id="GO:0006508">
    <property type="term" value="P:proteolysis"/>
    <property type="evidence" value="ECO:0007669"/>
    <property type="project" value="UniProtKB-KW"/>
</dbReference>
<dbReference type="GO" id="GO:0004180">
    <property type="term" value="F:carboxypeptidase activity"/>
    <property type="evidence" value="ECO:0007669"/>
    <property type="project" value="UniProtKB-KW"/>
</dbReference>
<evidence type="ECO:0000256" key="5">
    <source>
        <dbReference type="ARBA" id="ARBA00015719"/>
    </source>
</evidence>
<dbReference type="EMBL" id="JAALHA020000002">
    <property type="protein sequence ID" value="MDR9894559.1"/>
    <property type="molecule type" value="Genomic_DNA"/>
</dbReference>
<keyword evidence="6 9" id="KW-0645">Protease</keyword>
<evidence type="ECO:0000313" key="12">
    <source>
        <dbReference type="Proteomes" id="UP000667802"/>
    </source>
</evidence>
<evidence type="ECO:0000313" key="11">
    <source>
        <dbReference type="EMBL" id="MDR9894559.1"/>
    </source>
</evidence>
<evidence type="ECO:0000256" key="2">
    <source>
        <dbReference type="ARBA" id="ARBA00002039"/>
    </source>
</evidence>
<dbReference type="Proteomes" id="UP000667802">
    <property type="component" value="Unassembled WGS sequence"/>
</dbReference>
<reference evidence="12" key="1">
    <citation type="journal article" date="2021" name="Science">
        <title>Hunting the eagle killer: A cyanobacterial neurotoxin causes vacuolar myelinopathy.</title>
        <authorList>
            <person name="Breinlinger S."/>
            <person name="Phillips T.J."/>
            <person name="Haram B.N."/>
            <person name="Mares J."/>
            <person name="Martinez Yerena J.A."/>
            <person name="Hrouzek P."/>
            <person name="Sobotka R."/>
            <person name="Henderson W.M."/>
            <person name="Schmieder P."/>
            <person name="Williams S.M."/>
            <person name="Lauderdale J.D."/>
            <person name="Wilde H.D."/>
            <person name="Gerrin W."/>
            <person name="Kust A."/>
            <person name="Washington J.W."/>
            <person name="Wagner C."/>
            <person name="Geier B."/>
            <person name="Liebeke M."/>
            <person name="Enke H."/>
            <person name="Niedermeyer T.H.J."/>
            <person name="Wilde S.B."/>
        </authorList>
    </citation>
    <scope>NUCLEOTIDE SEQUENCE [LARGE SCALE GENOMIC DNA]</scope>
    <source>
        <strain evidence="12">Thurmond2011</strain>
    </source>
</reference>
<evidence type="ECO:0000256" key="3">
    <source>
        <dbReference type="ARBA" id="ARBA00006534"/>
    </source>
</evidence>
<dbReference type="SUPFAM" id="SSF52317">
    <property type="entry name" value="Class I glutamine amidotransferase-like"/>
    <property type="match status" value="1"/>
</dbReference>
<dbReference type="Pfam" id="PF03575">
    <property type="entry name" value="Peptidase_S51"/>
    <property type="match status" value="1"/>
</dbReference>
<dbReference type="Gene3D" id="3.40.50.880">
    <property type="match status" value="1"/>
</dbReference>
<dbReference type="NCBIfam" id="TIGR02069">
    <property type="entry name" value="cyanophycinase"/>
    <property type="match status" value="1"/>
</dbReference>
<dbReference type="RefSeq" id="WP_208342088.1">
    <property type="nucleotide sequence ID" value="NZ_CAWQFN010000065.1"/>
</dbReference>
<comment type="similarity">
    <text evidence="3 9">Belongs to the peptidase S51 family.</text>
</comment>
<dbReference type="PANTHER" id="PTHR36175:SF1">
    <property type="entry name" value="CYANOPHYCINASE"/>
    <property type="match status" value="1"/>
</dbReference>
<keyword evidence="12" id="KW-1185">Reference proteome</keyword>
<gene>
    <name evidence="11" type="ORF">G7B40_008230</name>
</gene>
<dbReference type="EC" id="3.4.15.6" evidence="4 9"/>
<comment type="catalytic activity">
    <reaction evidence="1 9">
        <text>[L-4-(L-arginin-2-N-yl)aspartate](n) + H2O = [L-4-(L-arginin-2-N-yl)aspartate](n-1) + L-4-(L-arginin-2-N-yl)aspartate</text>
        <dbReference type="Rhea" id="RHEA:12845"/>
        <dbReference type="Rhea" id="RHEA-COMP:13728"/>
        <dbReference type="Rhea" id="RHEA-COMP:13734"/>
        <dbReference type="ChEBI" id="CHEBI:15377"/>
        <dbReference type="ChEBI" id="CHEBI:137986"/>
        <dbReference type="ChEBI" id="CHEBI:137991"/>
        <dbReference type="EC" id="3.4.15.6"/>
    </reaction>
</comment>
<keyword evidence="7 9" id="KW-0378">Hydrolase</keyword>
<protein>
    <recommendedName>
        <fullName evidence="5 9">Cyanophycinase</fullName>
        <ecNumber evidence="4 9">3.4.15.6</ecNumber>
    </recommendedName>
</protein>
<evidence type="ECO:0000256" key="4">
    <source>
        <dbReference type="ARBA" id="ARBA00013115"/>
    </source>
</evidence>
<evidence type="ECO:0000256" key="9">
    <source>
        <dbReference type="PIRNR" id="PIRNR032067"/>
    </source>
</evidence>
<dbReference type="InterPro" id="IPR029062">
    <property type="entry name" value="Class_I_gatase-like"/>
</dbReference>
<dbReference type="PANTHER" id="PTHR36175">
    <property type="entry name" value="CYANOPHYCINASE"/>
    <property type="match status" value="1"/>
</dbReference>
<comment type="function">
    <text evidence="2 9">Exopeptidase that catalyzes the hydrolytic cleavage of multi-L-arginyl-poly-L-aspartic acid (cyanophycin; a water-insoluble reserve polymer) into aspartate-arginine dipeptides.</text>
</comment>
<proteinExistence type="inferred from homology"/>
<evidence type="ECO:0000256" key="1">
    <source>
        <dbReference type="ARBA" id="ARBA00001092"/>
    </source>
</evidence>
<evidence type="ECO:0000256" key="8">
    <source>
        <dbReference type="ARBA" id="ARBA00022825"/>
    </source>
</evidence>
<evidence type="ECO:0000256" key="10">
    <source>
        <dbReference type="PIRSR" id="PIRSR032067-1"/>
    </source>
</evidence>
<dbReference type="PIRSF" id="PIRSF032067">
    <property type="entry name" value="Cyanophycinase"/>
    <property type="match status" value="1"/>
</dbReference>
<dbReference type="AlphaFoldDB" id="A0AAP5M9M2"/>
<evidence type="ECO:0000256" key="7">
    <source>
        <dbReference type="ARBA" id="ARBA00022801"/>
    </source>
</evidence>
<feature type="active site" description="Charge relay system" evidence="10">
    <location>
        <position position="186"/>
    </location>
</feature>